<feature type="region of interest" description="Disordered" evidence="7">
    <location>
        <begin position="278"/>
        <end position="345"/>
    </location>
</feature>
<accession>A0A0D3JPA3</accession>
<evidence type="ECO:0000256" key="2">
    <source>
        <dbReference type="ARBA" id="ARBA00022540"/>
    </source>
</evidence>
<reference evidence="10" key="1">
    <citation type="journal article" date="2013" name="Nature">
        <title>Pan genome of the phytoplankton Emiliania underpins its global distribution.</title>
        <authorList>
            <person name="Read B.A."/>
            <person name="Kegel J."/>
            <person name="Klute M.J."/>
            <person name="Kuo A."/>
            <person name="Lefebvre S.C."/>
            <person name="Maumus F."/>
            <person name="Mayer C."/>
            <person name="Miller J."/>
            <person name="Monier A."/>
            <person name="Salamov A."/>
            <person name="Young J."/>
            <person name="Aguilar M."/>
            <person name="Claverie J.M."/>
            <person name="Frickenhaus S."/>
            <person name="Gonzalez K."/>
            <person name="Herman E.K."/>
            <person name="Lin Y.C."/>
            <person name="Napier J."/>
            <person name="Ogata H."/>
            <person name="Sarno A.F."/>
            <person name="Shmutz J."/>
            <person name="Schroeder D."/>
            <person name="de Vargas C."/>
            <person name="Verret F."/>
            <person name="von Dassow P."/>
            <person name="Valentin K."/>
            <person name="Van de Peer Y."/>
            <person name="Wheeler G."/>
            <person name="Dacks J.B."/>
            <person name="Delwiche C.F."/>
            <person name="Dyhrman S.T."/>
            <person name="Glockner G."/>
            <person name="John U."/>
            <person name="Richards T."/>
            <person name="Worden A.Z."/>
            <person name="Zhang X."/>
            <person name="Grigoriev I.V."/>
            <person name="Allen A.E."/>
            <person name="Bidle K."/>
            <person name="Borodovsky M."/>
            <person name="Bowler C."/>
            <person name="Brownlee C."/>
            <person name="Cock J.M."/>
            <person name="Elias M."/>
            <person name="Gladyshev V.N."/>
            <person name="Groth M."/>
            <person name="Guda C."/>
            <person name="Hadaegh A."/>
            <person name="Iglesias-Rodriguez M.D."/>
            <person name="Jenkins J."/>
            <person name="Jones B.M."/>
            <person name="Lawson T."/>
            <person name="Leese F."/>
            <person name="Lindquist E."/>
            <person name="Lobanov A."/>
            <person name="Lomsadze A."/>
            <person name="Malik S.B."/>
            <person name="Marsh M.E."/>
            <person name="Mackinder L."/>
            <person name="Mock T."/>
            <person name="Mueller-Roeber B."/>
            <person name="Pagarete A."/>
            <person name="Parker M."/>
            <person name="Probert I."/>
            <person name="Quesneville H."/>
            <person name="Raines C."/>
            <person name="Rensing S.A."/>
            <person name="Riano-Pachon D.M."/>
            <person name="Richier S."/>
            <person name="Rokitta S."/>
            <person name="Shiraiwa Y."/>
            <person name="Soanes D.M."/>
            <person name="van der Giezen M."/>
            <person name="Wahlund T.M."/>
            <person name="Williams B."/>
            <person name="Wilson W."/>
            <person name="Wolfe G."/>
            <person name="Wurch L.L."/>
        </authorList>
    </citation>
    <scope>NUCLEOTIDE SEQUENCE</scope>
</reference>
<evidence type="ECO:0000256" key="5">
    <source>
        <dbReference type="HAMAP-Rule" id="MF_03006"/>
    </source>
</evidence>
<feature type="compositionally biased region" description="Basic and acidic residues" evidence="7">
    <location>
        <begin position="326"/>
        <end position="345"/>
    </location>
</feature>
<dbReference type="GO" id="GO:0016282">
    <property type="term" value="C:eukaryotic 43S preinitiation complex"/>
    <property type="evidence" value="ECO:0007669"/>
    <property type="project" value="UniProtKB-UniRule"/>
</dbReference>
<evidence type="ECO:0000259" key="8">
    <source>
        <dbReference type="PROSITE" id="PS50102"/>
    </source>
</evidence>
<dbReference type="RefSeq" id="XP_005777767.1">
    <property type="nucleotide sequence ID" value="XM_005777710.1"/>
</dbReference>
<dbReference type="RefSeq" id="XP_005780556.1">
    <property type="nucleotide sequence ID" value="XM_005780499.1"/>
</dbReference>
<keyword evidence="2 5" id="KW-0396">Initiation factor</keyword>
<comment type="function">
    <text evidence="5">RNA-binding component of the eukaryotic translation initiation factor 3 (eIF-3) complex, which is involved in protein synthesis of a specialized repertoire of mRNAs and, together with other initiation factors, stimulates binding of mRNA and methionyl-tRNAi to the 40S ribosome. The eIF-3 complex specifically targets and initiates translation of a subset of mRNAs involved in cell proliferation. This subunit can bind 18S rRNA.</text>
</comment>
<evidence type="ECO:0000256" key="3">
    <source>
        <dbReference type="ARBA" id="ARBA00022884"/>
    </source>
</evidence>
<keyword evidence="1 5" id="KW-0963">Cytoplasm</keyword>
<feature type="compositionally biased region" description="Low complexity" evidence="7">
    <location>
        <begin position="278"/>
        <end position="296"/>
    </location>
</feature>
<dbReference type="HAMAP" id="MF_03006">
    <property type="entry name" value="eIF3g"/>
    <property type="match status" value="1"/>
</dbReference>
<dbReference type="GO" id="GO:0003743">
    <property type="term" value="F:translation initiation factor activity"/>
    <property type="evidence" value="ECO:0007669"/>
    <property type="project" value="UniProtKB-UniRule"/>
</dbReference>
<sequence>MAPGWGDDEAQGDANFDLPPRFETDVDVNGVKTITTVRTNDMGQKIKTERTVKVTKTTVKIPKAVLERRKWNKFGAEKHKPAGYHGRGHVSEWVTLDVNEQLLDMKPKQVVAEERNESAERAFEKMNAGTFEAWRPKNRGDAVNDVANRMGHHDHGGPGGGGLAALAEGGGRGGYVPPSLRNADGSRNAELAQRDDSCTVRVSNLSEDVKDSDLRELFRRFGGIQRIYLAKDKETHQSRGFAFINFYNREDAAQAIATLDGHGYDHLILSVSWANPTAQAPQQAPPSGLGAFPALGSGAGGGGARDPSGRPLFGARAGGAPSRGDAGMEQKYDNHIHSSSLDRFR</sequence>
<dbReference type="OMA" id="ICQGDHF"/>
<dbReference type="InterPro" id="IPR017334">
    <property type="entry name" value="eIF3_g"/>
</dbReference>
<dbReference type="CDD" id="cd12408">
    <property type="entry name" value="RRM_eIF3G_like"/>
    <property type="match status" value="1"/>
</dbReference>
<dbReference type="Pfam" id="PF12353">
    <property type="entry name" value="eIF3g"/>
    <property type="match status" value="1"/>
</dbReference>
<dbReference type="PANTHER" id="PTHR10352">
    <property type="entry name" value="EUKARYOTIC TRANSLATION INITIATION FACTOR 3 SUBUNIT G"/>
    <property type="match status" value="1"/>
</dbReference>
<feature type="domain" description="RRM" evidence="8">
    <location>
        <begin position="198"/>
        <end position="276"/>
    </location>
</feature>
<dbReference type="GO" id="GO:0001732">
    <property type="term" value="P:formation of cytoplasmic translation initiation complex"/>
    <property type="evidence" value="ECO:0007669"/>
    <property type="project" value="UniProtKB-UniRule"/>
</dbReference>
<evidence type="ECO:0000313" key="10">
    <source>
        <dbReference type="Proteomes" id="UP000013827"/>
    </source>
</evidence>
<evidence type="ECO:0000256" key="6">
    <source>
        <dbReference type="PROSITE-ProRule" id="PRU00176"/>
    </source>
</evidence>
<dbReference type="EnsemblProtists" id="EOD25338">
    <property type="protein sequence ID" value="EOD25338"/>
    <property type="gene ID" value="EMIHUDRAFT_443688"/>
</dbReference>
<dbReference type="InterPro" id="IPR024675">
    <property type="entry name" value="eIF3g_N"/>
</dbReference>
<protein>
    <recommendedName>
        <fullName evidence="5">Eukaryotic translation initiation factor 3 subunit G</fullName>
        <shortName evidence="5">eIF3g</shortName>
    </recommendedName>
    <alternativeName>
        <fullName evidence="5">Eukaryotic translation initiation factor 3 RNA-binding subunit</fullName>
        <shortName evidence="5">eIF-3 RNA-binding subunit</shortName>
    </alternativeName>
    <alternativeName>
        <fullName evidence="5">Eukaryotic translation initiation factor 3 subunit 4</fullName>
    </alternativeName>
</protein>
<evidence type="ECO:0000256" key="1">
    <source>
        <dbReference type="ARBA" id="ARBA00022490"/>
    </source>
</evidence>
<comment type="similarity">
    <text evidence="5">Belongs to the eIF-3 subunit G family.</text>
</comment>
<dbReference type="KEGG" id="ehx:EMIHUDRAFT_443688"/>
<feature type="region of interest" description="Disordered" evidence="7">
    <location>
        <begin position="1"/>
        <end position="21"/>
    </location>
</feature>
<dbReference type="GO" id="GO:0003723">
    <property type="term" value="F:RNA binding"/>
    <property type="evidence" value="ECO:0007669"/>
    <property type="project" value="UniProtKB-UniRule"/>
</dbReference>
<dbReference type="HOGENOM" id="CLU_034595_0_0_1"/>
<dbReference type="InterPro" id="IPR012677">
    <property type="entry name" value="Nucleotide-bd_a/b_plait_sf"/>
</dbReference>
<dbReference type="GeneID" id="17273672"/>
<evidence type="ECO:0000256" key="4">
    <source>
        <dbReference type="ARBA" id="ARBA00022917"/>
    </source>
</evidence>
<dbReference type="eggNOG" id="KOG0122">
    <property type="taxonomic scope" value="Eukaryota"/>
</dbReference>
<dbReference type="Pfam" id="PF00076">
    <property type="entry name" value="RRM_1"/>
    <property type="match status" value="1"/>
</dbReference>
<dbReference type="SUPFAM" id="SSF54928">
    <property type="entry name" value="RNA-binding domain, RBD"/>
    <property type="match status" value="1"/>
</dbReference>
<reference evidence="9" key="2">
    <citation type="submission" date="2024-10" db="UniProtKB">
        <authorList>
            <consortium name="EnsemblProtists"/>
        </authorList>
    </citation>
    <scope>IDENTIFICATION</scope>
</reference>
<dbReference type="Gene3D" id="3.30.70.330">
    <property type="match status" value="1"/>
</dbReference>
<dbReference type="GO" id="GO:0033290">
    <property type="term" value="C:eukaryotic 48S preinitiation complex"/>
    <property type="evidence" value="ECO:0007669"/>
    <property type="project" value="UniProtKB-UniRule"/>
</dbReference>
<dbReference type="GO" id="GO:0005852">
    <property type="term" value="C:eukaryotic translation initiation factor 3 complex"/>
    <property type="evidence" value="ECO:0007669"/>
    <property type="project" value="UniProtKB-UniRule"/>
</dbReference>
<proteinExistence type="inferred from homology"/>
<dbReference type="InterPro" id="IPR000504">
    <property type="entry name" value="RRM_dom"/>
</dbReference>
<dbReference type="STRING" id="2903.R1CZF6"/>
<dbReference type="GeneID" id="17270883"/>
<dbReference type="AlphaFoldDB" id="A0A0D3JPA3"/>
<dbReference type="KEGG" id="ehx:EMIHUDRAFT_442993"/>
<dbReference type="Proteomes" id="UP000013827">
    <property type="component" value="Unassembled WGS sequence"/>
</dbReference>
<dbReference type="PROSITE" id="PS50102">
    <property type="entry name" value="RRM"/>
    <property type="match status" value="1"/>
</dbReference>
<name>A0A0D3JPA3_EMIH1</name>
<keyword evidence="3 6" id="KW-0694">RNA-binding</keyword>
<keyword evidence="10" id="KW-1185">Reference proteome</keyword>
<feature type="compositionally biased region" description="Acidic residues" evidence="7">
    <location>
        <begin position="1"/>
        <end position="11"/>
    </location>
</feature>
<dbReference type="PaxDb" id="2903-EOD25338"/>
<comment type="subunit">
    <text evidence="5">Component of the eukaryotic translation initiation factor 3 (eIF-3) complex.</text>
</comment>
<dbReference type="InterPro" id="IPR034240">
    <property type="entry name" value="eIF3G_RRM"/>
</dbReference>
<evidence type="ECO:0000256" key="7">
    <source>
        <dbReference type="SAM" id="MobiDB-lite"/>
    </source>
</evidence>
<comment type="subcellular location">
    <subcellularLocation>
        <location evidence="5">Cytoplasm</location>
    </subcellularLocation>
</comment>
<evidence type="ECO:0000313" key="9">
    <source>
        <dbReference type="EnsemblProtists" id="EOD25338"/>
    </source>
</evidence>
<dbReference type="InterPro" id="IPR035979">
    <property type="entry name" value="RBD_domain_sf"/>
</dbReference>
<keyword evidence="4 5" id="KW-0648">Protein biosynthesis</keyword>
<organism evidence="9 10">
    <name type="scientific">Emiliania huxleyi (strain CCMP1516)</name>
    <dbReference type="NCBI Taxonomy" id="280463"/>
    <lineage>
        <taxon>Eukaryota</taxon>
        <taxon>Haptista</taxon>
        <taxon>Haptophyta</taxon>
        <taxon>Prymnesiophyceae</taxon>
        <taxon>Isochrysidales</taxon>
        <taxon>Noelaerhabdaceae</taxon>
        <taxon>Emiliania</taxon>
    </lineage>
</organism>
<dbReference type="SMART" id="SM00360">
    <property type="entry name" value="RRM"/>
    <property type="match status" value="1"/>
</dbReference>
<dbReference type="EnsemblProtists" id="EOD28127">
    <property type="protein sequence ID" value="EOD28127"/>
    <property type="gene ID" value="EMIHUDRAFT_442993"/>
</dbReference>